<dbReference type="OrthoDB" id="3098at2759"/>
<dbReference type="EMBL" id="MPUH01000178">
    <property type="protein sequence ID" value="OMJ87401.1"/>
    <property type="molecule type" value="Genomic_DNA"/>
</dbReference>
<reference evidence="8 9" key="1">
    <citation type="submission" date="2016-11" db="EMBL/GenBank/DDBJ databases">
        <title>The macronuclear genome of Stentor coeruleus: a giant cell with tiny introns.</title>
        <authorList>
            <person name="Slabodnick M."/>
            <person name="Ruby J.G."/>
            <person name="Reiff S.B."/>
            <person name="Swart E.C."/>
            <person name="Gosai S."/>
            <person name="Prabakaran S."/>
            <person name="Witkowska E."/>
            <person name="Larue G.E."/>
            <person name="Fisher S."/>
            <person name="Freeman R.M."/>
            <person name="Gunawardena J."/>
            <person name="Chu W."/>
            <person name="Stover N.A."/>
            <person name="Gregory B.D."/>
            <person name="Nowacki M."/>
            <person name="Derisi J."/>
            <person name="Roy S.W."/>
            <person name="Marshall W.F."/>
            <person name="Sood P."/>
        </authorList>
    </citation>
    <scope>NUCLEOTIDE SEQUENCE [LARGE SCALE GENOMIC DNA]</scope>
    <source>
        <strain evidence="8">WM001</strain>
    </source>
</reference>
<keyword evidence="4 7" id="KW-0811">Translocation</keyword>
<dbReference type="GO" id="GO:0031080">
    <property type="term" value="C:nuclear pore outer ring"/>
    <property type="evidence" value="ECO:0007669"/>
    <property type="project" value="TreeGrafter"/>
</dbReference>
<comment type="subcellular location">
    <subcellularLocation>
        <location evidence="7">Nucleus</location>
        <location evidence="7">Nuclear pore complex</location>
    </subcellularLocation>
    <subcellularLocation>
        <location evidence="7">Nucleus membrane</location>
    </subcellularLocation>
</comment>
<evidence type="ECO:0000313" key="8">
    <source>
        <dbReference type="EMBL" id="OMJ87401.1"/>
    </source>
</evidence>
<dbReference type="GO" id="GO:0017056">
    <property type="term" value="F:structural constituent of nuclear pore"/>
    <property type="evidence" value="ECO:0007669"/>
    <property type="project" value="UniProtKB-UniRule"/>
</dbReference>
<evidence type="ECO:0000256" key="7">
    <source>
        <dbReference type="RuleBase" id="RU365072"/>
    </source>
</evidence>
<gene>
    <name evidence="8" type="ORF">SteCoe_10909</name>
</gene>
<comment type="function">
    <text evidence="7">Functions as a component of the nuclear pore complex (NPC).</text>
</comment>
<keyword evidence="3" id="KW-0653">Protein transport</keyword>
<evidence type="ECO:0000256" key="3">
    <source>
        <dbReference type="ARBA" id="ARBA00022927"/>
    </source>
</evidence>
<organism evidence="8 9">
    <name type="scientific">Stentor coeruleus</name>
    <dbReference type="NCBI Taxonomy" id="5963"/>
    <lineage>
        <taxon>Eukaryota</taxon>
        <taxon>Sar</taxon>
        <taxon>Alveolata</taxon>
        <taxon>Ciliophora</taxon>
        <taxon>Postciliodesmatophora</taxon>
        <taxon>Heterotrichea</taxon>
        <taxon>Heterotrichida</taxon>
        <taxon>Stentoridae</taxon>
        <taxon>Stentor</taxon>
    </lineage>
</organism>
<keyword evidence="6 7" id="KW-0539">Nucleus</keyword>
<evidence type="ECO:0000256" key="1">
    <source>
        <dbReference type="ARBA" id="ARBA00022448"/>
    </source>
</evidence>
<sequence length="739" mass="87103">MYSNELIINFAKILSDNKTCESRLEKFRNIISAKIVSHIHGEHTIEERELLTDEYHMFSLFLYLNKIDEFNSPLVLVSLQDQLQDHLKQDREFRCLCFLMNWLEQIKRVDVVQHKHDSLLPYEAYRRNGAKQDLSLDPDWTIRTDIGIYEEDKERMRKILIDCFWLIRKGCLAEAQEFLEASDAYWQSLTIGGLLPYFDFRSYAVQSKSQMPSVMNTIEYKQTQNKGPIENSVSEIGNCNLELYLATCWKLSTKCKIPAEKAIYGSLCGNYDAMLAICDGNIFDHFWALIRTNFMFSLRQKLKTMSEKFQYEEKVSDTDYECFDMPKKIPQNWPVGFENIVRQLQTNYSYDFRKPIISLQFHCIVLAIRGQWDMIIDKIIDYSRTQYKAQLSSVYVLRFATHLLISLRENYICDKNKQKDFEEVVFRYIIYLCDACEDLQTINYYMKYIESIEYFIEIYSRVFTKFSTDQNYAQCLEVLNIYARDSTQAIVSQIIKEMSSLQILQITPLKALSLMKNSMNSNHNVENIIQKFGDSISEESLPYVLELIRWQILSCKLKDARTLIIKCTNSNLNPIQSFEVNYLNSFISVCFTYIIYKDCLAKDIYEDFQNSALNAPSAFFAQQKMDQNIYLAQERKAEQCRTAAMELETQLDFLTGLNVNDFPLRTLNYPEIESFKRNWWWVLISWLIEVCENQKRLEKLKRIQEFISIVFSSFVPGEERGELSQRVVKAIESVKNDSR</sequence>
<dbReference type="Proteomes" id="UP000187209">
    <property type="component" value="Unassembled WGS sequence"/>
</dbReference>
<comment type="caution">
    <text evidence="8">The sequence shown here is derived from an EMBL/GenBank/DDBJ whole genome shotgun (WGS) entry which is preliminary data.</text>
</comment>
<dbReference type="InterPro" id="IPR007252">
    <property type="entry name" value="Nup84/Nup107"/>
</dbReference>
<dbReference type="GO" id="GO:0006406">
    <property type="term" value="P:mRNA export from nucleus"/>
    <property type="evidence" value="ECO:0007669"/>
    <property type="project" value="TreeGrafter"/>
</dbReference>
<dbReference type="GO" id="GO:0000973">
    <property type="term" value="P:post-transcriptional tethering of RNA polymerase II gene DNA at nuclear periphery"/>
    <property type="evidence" value="ECO:0007669"/>
    <property type="project" value="TreeGrafter"/>
</dbReference>
<keyword evidence="5 7" id="KW-0906">Nuclear pore complex</keyword>
<dbReference type="AlphaFoldDB" id="A0A1R2CEG5"/>
<dbReference type="GO" id="GO:0006606">
    <property type="term" value="P:protein import into nucleus"/>
    <property type="evidence" value="ECO:0007669"/>
    <property type="project" value="TreeGrafter"/>
</dbReference>
<dbReference type="Gene3D" id="1.10.3450.20">
    <property type="match status" value="1"/>
</dbReference>
<name>A0A1R2CEG5_9CILI</name>
<protein>
    <recommendedName>
        <fullName evidence="7">Nuclear pore complex protein</fullName>
    </recommendedName>
</protein>
<dbReference type="PANTHER" id="PTHR13003">
    <property type="entry name" value="NUP107-RELATED"/>
    <property type="match status" value="1"/>
</dbReference>
<evidence type="ECO:0000256" key="4">
    <source>
        <dbReference type="ARBA" id="ARBA00023010"/>
    </source>
</evidence>
<keyword evidence="9" id="KW-1185">Reference proteome</keyword>
<proteinExistence type="inferred from homology"/>
<evidence type="ECO:0000256" key="5">
    <source>
        <dbReference type="ARBA" id="ARBA00023132"/>
    </source>
</evidence>
<dbReference type="GO" id="GO:0031965">
    <property type="term" value="C:nuclear membrane"/>
    <property type="evidence" value="ECO:0007669"/>
    <property type="project" value="UniProtKB-SubCell"/>
</dbReference>
<evidence type="ECO:0000256" key="6">
    <source>
        <dbReference type="ARBA" id="ARBA00023242"/>
    </source>
</evidence>
<dbReference type="Pfam" id="PF04121">
    <property type="entry name" value="Nup84_Nup100"/>
    <property type="match status" value="1"/>
</dbReference>
<dbReference type="PANTHER" id="PTHR13003:SF2">
    <property type="entry name" value="NUCLEAR PORE COMPLEX PROTEIN NUP107"/>
    <property type="match status" value="1"/>
</dbReference>
<evidence type="ECO:0000256" key="2">
    <source>
        <dbReference type="ARBA" id="ARBA00022816"/>
    </source>
</evidence>
<accession>A0A1R2CEG5</accession>
<evidence type="ECO:0000313" key="9">
    <source>
        <dbReference type="Proteomes" id="UP000187209"/>
    </source>
</evidence>
<keyword evidence="2" id="KW-0509">mRNA transport</keyword>
<comment type="subunit">
    <text evidence="7">Part of the nuclear pore complex (NPC).</text>
</comment>
<keyword evidence="7" id="KW-0472">Membrane</keyword>
<comment type="similarity">
    <text evidence="7">Belongs to the nucleoporin Nup84/Nup107 family.</text>
</comment>
<keyword evidence="1 7" id="KW-0813">Transport</keyword>